<gene>
    <name evidence="1" type="ORF">CWE09_07785</name>
</gene>
<accession>A0A432W8W3</accession>
<dbReference type="InterPro" id="IPR033379">
    <property type="entry name" value="Acid_Pase_AS"/>
</dbReference>
<reference evidence="1 2" key="1">
    <citation type="journal article" date="2011" name="Front. Microbiol.">
        <title>Genomic signatures of strain selection and enhancement in Bacillus atrophaeus var. globigii, a historical biowarfare simulant.</title>
        <authorList>
            <person name="Gibbons H.S."/>
            <person name="Broomall S.M."/>
            <person name="McNew L.A."/>
            <person name="Daligault H."/>
            <person name="Chapman C."/>
            <person name="Bruce D."/>
            <person name="Karavis M."/>
            <person name="Krepps M."/>
            <person name="McGregor P.A."/>
            <person name="Hong C."/>
            <person name="Park K.H."/>
            <person name="Akmal A."/>
            <person name="Feldman A."/>
            <person name="Lin J.S."/>
            <person name="Chang W.E."/>
            <person name="Higgs B.W."/>
            <person name="Demirev P."/>
            <person name="Lindquist J."/>
            <person name="Liem A."/>
            <person name="Fochler E."/>
            <person name="Read T.D."/>
            <person name="Tapia R."/>
            <person name="Johnson S."/>
            <person name="Bishop-Lilly K.A."/>
            <person name="Detter C."/>
            <person name="Han C."/>
            <person name="Sozhamannan S."/>
            <person name="Rosenzweig C.N."/>
            <person name="Skowronski E.W."/>
        </authorList>
    </citation>
    <scope>NUCLEOTIDE SEQUENCE [LARGE SCALE GENOMIC DNA]</scope>
    <source>
        <strain evidence="1 2">MLST1</strain>
    </source>
</reference>
<sequence>MTDEQTRFLHLLDELKNANQLITDGFGALQEINTSNDFYHLPHQLMASGLERLLKCYISVVYQGRTGSFPDMKFMKSLGHNLEDLTAEIWQNYYSGRNRPFVEREFNALTSDQHLNDAIRVLSLFGRFGRYYNLDVVAGSPHNPVDPKTEWEALESRIESSDLYFFDMERLHHEYYPRVHSLLVGRLERFVRAIASQFTLGRHPDPNKFISQASVTFSNFRNLKDKRLGQNDYRRSVKILQSKKDNWIKRTEEQILNSGNPIRIVERKNFTGDWPFRADRVILECVDLTFLIVNINGYAYSLNGSAVSRFKFPSAHDAGMAILGKSIGPFSEMARELRS</sequence>
<comment type="caution">
    <text evidence="1">The sequence shown here is derived from an EMBL/GenBank/DDBJ whole genome shotgun (WGS) entry which is preliminary data.</text>
</comment>
<dbReference type="RefSeq" id="WP_126803402.1">
    <property type="nucleotide sequence ID" value="NZ_PIPL01000001.1"/>
</dbReference>
<organism evidence="1 2">
    <name type="scientific">Aliidiomarina minuta</name>
    <dbReference type="NCBI Taxonomy" id="880057"/>
    <lineage>
        <taxon>Bacteria</taxon>
        <taxon>Pseudomonadati</taxon>
        <taxon>Pseudomonadota</taxon>
        <taxon>Gammaproteobacteria</taxon>
        <taxon>Alteromonadales</taxon>
        <taxon>Idiomarinaceae</taxon>
        <taxon>Aliidiomarina</taxon>
    </lineage>
</organism>
<dbReference type="PROSITE" id="PS00778">
    <property type="entry name" value="HIS_ACID_PHOSPHAT_2"/>
    <property type="match status" value="1"/>
</dbReference>
<protein>
    <submittedName>
        <fullName evidence="1">Uncharacterized protein</fullName>
    </submittedName>
</protein>
<name>A0A432W8W3_9GAMM</name>
<dbReference type="Proteomes" id="UP000288293">
    <property type="component" value="Unassembled WGS sequence"/>
</dbReference>
<dbReference type="AlphaFoldDB" id="A0A432W8W3"/>
<proteinExistence type="predicted"/>
<evidence type="ECO:0000313" key="2">
    <source>
        <dbReference type="Proteomes" id="UP000288293"/>
    </source>
</evidence>
<dbReference type="OrthoDB" id="7057360at2"/>
<dbReference type="EMBL" id="PIPL01000001">
    <property type="protein sequence ID" value="RUO26593.1"/>
    <property type="molecule type" value="Genomic_DNA"/>
</dbReference>
<evidence type="ECO:0000313" key="1">
    <source>
        <dbReference type="EMBL" id="RUO26593.1"/>
    </source>
</evidence>
<keyword evidence="2" id="KW-1185">Reference proteome</keyword>